<dbReference type="Proteomes" id="UP000076088">
    <property type="component" value="Chromosome"/>
</dbReference>
<evidence type="ECO:0000313" key="1">
    <source>
        <dbReference type="EMBL" id="AMU89071.1"/>
    </source>
</evidence>
<evidence type="ECO:0008006" key="3">
    <source>
        <dbReference type="Google" id="ProtNLM"/>
    </source>
</evidence>
<organism evidence="1 2">
    <name type="scientific">Sphingopyxis macrogoltabida</name>
    <name type="common">Sphingomonas macrogoltabidus</name>
    <dbReference type="NCBI Taxonomy" id="33050"/>
    <lineage>
        <taxon>Bacteria</taxon>
        <taxon>Pseudomonadati</taxon>
        <taxon>Pseudomonadota</taxon>
        <taxon>Alphaproteobacteria</taxon>
        <taxon>Sphingomonadales</taxon>
        <taxon>Sphingomonadaceae</taxon>
        <taxon>Sphingopyxis</taxon>
    </lineage>
</organism>
<dbReference type="SUPFAM" id="SSF50346">
    <property type="entry name" value="PRC-barrel domain"/>
    <property type="match status" value="1"/>
</dbReference>
<dbReference type="EMBL" id="CP013344">
    <property type="protein sequence ID" value="AMU89071.1"/>
    <property type="molecule type" value="Genomic_DNA"/>
</dbReference>
<reference evidence="1 2" key="2">
    <citation type="journal article" date="2016" name="Genome Announc.">
        <title>Complete Genome Sequence of Sphingopyxis macrogoltabida Strain 203N (NBRC 111659), a Polyethylene Glycol Degrader.</title>
        <authorList>
            <person name="Ohtsubo Y."/>
            <person name="Nonoyama S."/>
            <person name="Nagata Y."/>
            <person name="Numata M."/>
            <person name="Tsuchikane K."/>
            <person name="Hosoyama A."/>
            <person name="Yamazoe A."/>
            <person name="Tsuda M."/>
            <person name="Fujita N."/>
            <person name="Kawai F."/>
        </authorList>
    </citation>
    <scope>NUCLEOTIDE SEQUENCE [LARGE SCALE GENOMIC DNA]</scope>
    <source>
        <strain evidence="1 2">203N</strain>
    </source>
</reference>
<proteinExistence type="predicted"/>
<reference evidence="2" key="1">
    <citation type="submission" date="2015-11" db="EMBL/GenBank/DDBJ databases">
        <title>Complete genome sequence of a polyethylene-glycol degrader Sphingopyxis macrogoltabida 203N (NBRC 111659).</title>
        <authorList>
            <person name="Yoshiyuki O."/>
            <person name="Shouta N."/>
            <person name="Nagata Y."/>
            <person name="Numata M."/>
            <person name="Tsuchikane K."/>
            <person name="Hosoyama A."/>
            <person name="Yamazoe A."/>
            <person name="Tsuda M."/>
            <person name="Fujita N."/>
            <person name="Kawai F."/>
        </authorList>
    </citation>
    <scope>NUCLEOTIDE SEQUENCE [LARGE SCALE GENOMIC DNA]</scope>
    <source>
        <strain evidence="2">203N</strain>
    </source>
</reference>
<dbReference type="InterPro" id="IPR011033">
    <property type="entry name" value="PRC_barrel-like_sf"/>
</dbReference>
<sequence length="135" mass="14119">MMRILLLGACSALLLAACDSKQEAAEDRMERAAETSATVAGPVPAALGLSEAQLLDADIVGADGKDLGDVSQVLRGTDDKVDRLLVELDGIGPDRYVHVPVQGLKVVVRGDDTDLQTSMTKADLDALPEVKLPAP</sequence>
<dbReference type="Gene3D" id="2.30.30.240">
    <property type="entry name" value="PRC-barrel domain"/>
    <property type="match status" value="1"/>
</dbReference>
<name>A0AAC9AV20_SPHMC</name>
<dbReference type="PROSITE" id="PS51257">
    <property type="entry name" value="PROKAR_LIPOPROTEIN"/>
    <property type="match status" value="1"/>
</dbReference>
<dbReference type="AlphaFoldDB" id="A0AAC9AV20"/>
<gene>
    <name evidence="1" type="ORF">ATM17_08475</name>
</gene>
<protein>
    <recommendedName>
        <fullName evidence="3">PRC-barrel domain-containing protein</fullName>
    </recommendedName>
</protein>
<evidence type="ECO:0000313" key="2">
    <source>
        <dbReference type="Proteomes" id="UP000076088"/>
    </source>
</evidence>
<accession>A0AAC9AV20</accession>
<keyword evidence="2" id="KW-1185">Reference proteome</keyword>